<feature type="compositionally biased region" description="Basic and acidic residues" evidence="6">
    <location>
        <begin position="178"/>
        <end position="188"/>
    </location>
</feature>
<evidence type="ECO:0000256" key="2">
    <source>
        <dbReference type="ARBA" id="ARBA00010077"/>
    </source>
</evidence>
<dbReference type="EMBL" id="MU128952">
    <property type="protein sequence ID" value="KAF9515259.1"/>
    <property type="molecule type" value="Genomic_DNA"/>
</dbReference>
<comment type="similarity">
    <text evidence="2 5">Belongs to the RRS1 family.</text>
</comment>
<comment type="subcellular location">
    <subcellularLocation>
        <location evidence="1 5">Nucleus</location>
    </subcellularLocation>
</comment>
<keyword evidence="4 5" id="KW-0539">Nucleus</keyword>
<dbReference type="GO" id="GO:0042254">
    <property type="term" value="P:ribosome biogenesis"/>
    <property type="evidence" value="ECO:0007669"/>
    <property type="project" value="UniProtKB-KW"/>
</dbReference>
<evidence type="ECO:0000256" key="1">
    <source>
        <dbReference type="ARBA" id="ARBA00004123"/>
    </source>
</evidence>
<dbReference type="GO" id="GO:0005634">
    <property type="term" value="C:nucleus"/>
    <property type="evidence" value="ECO:0007669"/>
    <property type="project" value="UniProtKB-SubCell"/>
</dbReference>
<organism evidence="7 8">
    <name type="scientific">Hydnum rufescens UP504</name>
    <dbReference type="NCBI Taxonomy" id="1448309"/>
    <lineage>
        <taxon>Eukaryota</taxon>
        <taxon>Fungi</taxon>
        <taxon>Dikarya</taxon>
        <taxon>Basidiomycota</taxon>
        <taxon>Agaricomycotina</taxon>
        <taxon>Agaricomycetes</taxon>
        <taxon>Cantharellales</taxon>
        <taxon>Hydnaceae</taxon>
        <taxon>Hydnum</taxon>
    </lineage>
</organism>
<keyword evidence="3 5" id="KW-0690">Ribosome biogenesis</keyword>
<dbReference type="InterPro" id="IPR007023">
    <property type="entry name" value="Ribosom_reg"/>
</dbReference>
<feature type="compositionally biased region" description="Polar residues" evidence="6">
    <location>
        <begin position="190"/>
        <end position="199"/>
    </location>
</feature>
<dbReference type="Proteomes" id="UP000886523">
    <property type="component" value="Unassembled WGS sequence"/>
</dbReference>
<name>A0A9P6DXV2_9AGAM</name>
<feature type="region of interest" description="Disordered" evidence="6">
    <location>
        <begin position="64"/>
        <end position="92"/>
    </location>
</feature>
<protein>
    <recommendedName>
        <fullName evidence="5">Ribosome biogenesis regulatory protein</fullName>
    </recommendedName>
</protein>
<proteinExistence type="inferred from homology"/>
<feature type="region of interest" description="Disordered" evidence="6">
    <location>
        <begin position="158"/>
        <end position="320"/>
    </location>
</feature>
<dbReference type="AlphaFoldDB" id="A0A9P6DXV2"/>
<comment type="function">
    <text evidence="5">Involved in ribosomal large subunit assembly.</text>
</comment>
<sequence length="320" mass="34871">MDVSAIIEAEAAKHSAIAVEKDSAVEIDAGLLTITDPNPIDSQSYSADKETYLTELAREVFPDGPLALLPKPTTQLPRAKPLPKPKPPTKWEQFSAAKGISKKIKDRKLWDEERQEWVNRWGVDGKNKEKEEQWIHELPDNADDDFNPAAAARAERKKRVAKNEKQKLANMARAQTSEQRERKAEIERTLLTTKSSTASMGKFDKKLEGEPKVRGVKRKFAPNEIPSEQEKKTSLAILSKLDSGTAKVGKKPKGDHASGAEGDGAVLNVRKALRHASGGRGGAALGRELGRNNSSRGRAGARGGRRGSSSRGKGRGKSSS</sequence>
<evidence type="ECO:0000256" key="6">
    <source>
        <dbReference type="SAM" id="MobiDB-lite"/>
    </source>
</evidence>
<dbReference type="OrthoDB" id="28455at2759"/>
<evidence type="ECO:0000256" key="5">
    <source>
        <dbReference type="RuleBase" id="RU364132"/>
    </source>
</evidence>
<keyword evidence="8" id="KW-1185">Reference proteome</keyword>
<evidence type="ECO:0000256" key="4">
    <source>
        <dbReference type="ARBA" id="ARBA00023242"/>
    </source>
</evidence>
<evidence type="ECO:0000313" key="8">
    <source>
        <dbReference type="Proteomes" id="UP000886523"/>
    </source>
</evidence>
<comment type="caution">
    <text evidence="7">The sequence shown here is derived from an EMBL/GenBank/DDBJ whole genome shotgun (WGS) entry which is preliminary data.</text>
</comment>
<feature type="compositionally biased region" description="Basic and acidic residues" evidence="6">
    <location>
        <begin position="202"/>
        <end position="213"/>
    </location>
</feature>
<reference evidence="7" key="1">
    <citation type="journal article" date="2020" name="Nat. Commun.">
        <title>Large-scale genome sequencing of mycorrhizal fungi provides insights into the early evolution of symbiotic traits.</title>
        <authorList>
            <person name="Miyauchi S."/>
            <person name="Kiss E."/>
            <person name="Kuo A."/>
            <person name="Drula E."/>
            <person name="Kohler A."/>
            <person name="Sanchez-Garcia M."/>
            <person name="Morin E."/>
            <person name="Andreopoulos B."/>
            <person name="Barry K.W."/>
            <person name="Bonito G."/>
            <person name="Buee M."/>
            <person name="Carver A."/>
            <person name="Chen C."/>
            <person name="Cichocki N."/>
            <person name="Clum A."/>
            <person name="Culley D."/>
            <person name="Crous P.W."/>
            <person name="Fauchery L."/>
            <person name="Girlanda M."/>
            <person name="Hayes R.D."/>
            <person name="Keri Z."/>
            <person name="LaButti K."/>
            <person name="Lipzen A."/>
            <person name="Lombard V."/>
            <person name="Magnuson J."/>
            <person name="Maillard F."/>
            <person name="Murat C."/>
            <person name="Nolan M."/>
            <person name="Ohm R.A."/>
            <person name="Pangilinan J."/>
            <person name="Pereira M.F."/>
            <person name="Perotto S."/>
            <person name="Peter M."/>
            <person name="Pfister S."/>
            <person name="Riley R."/>
            <person name="Sitrit Y."/>
            <person name="Stielow J.B."/>
            <person name="Szollosi G."/>
            <person name="Zifcakova L."/>
            <person name="Stursova M."/>
            <person name="Spatafora J.W."/>
            <person name="Tedersoo L."/>
            <person name="Vaario L.M."/>
            <person name="Yamada A."/>
            <person name="Yan M."/>
            <person name="Wang P."/>
            <person name="Xu J."/>
            <person name="Bruns T."/>
            <person name="Baldrian P."/>
            <person name="Vilgalys R."/>
            <person name="Dunand C."/>
            <person name="Henrissat B."/>
            <person name="Grigoriev I.V."/>
            <person name="Hibbett D."/>
            <person name="Nagy L.G."/>
            <person name="Martin F.M."/>
        </authorList>
    </citation>
    <scope>NUCLEOTIDE SEQUENCE</scope>
    <source>
        <strain evidence="7">UP504</strain>
    </source>
</reference>
<accession>A0A9P6DXV2</accession>
<evidence type="ECO:0000313" key="7">
    <source>
        <dbReference type="EMBL" id="KAF9515259.1"/>
    </source>
</evidence>
<gene>
    <name evidence="7" type="ORF">BS47DRAFT_1372075</name>
</gene>
<feature type="compositionally biased region" description="Low complexity" evidence="6">
    <location>
        <begin position="285"/>
        <end position="298"/>
    </location>
</feature>
<evidence type="ECO:0000256" key="3">
    <source>
        <dbReference type="ARBA" id="ARBA00022517"/>
    </source>
</evidence>
<dbReference type="Pfam" id="PF04939">
    <property type="entry name" value="RRS1"/>
    <property type="match status" value="1"/>
</dbReference>